<dbReference type="Gene3D" id="3.30.1310.10">
    <property type="entry name" value="Nucleoid-associated protein YbaB-like domain"/>
    <property type="match status" value="1"/>
</dbReference>
<evidence type="ECO:0000256" key="1">
    <source>
        <dbReference type="SAM" id="MobiDB-lite"/>
    </source>
</evidence>
<sequence length="152" mass="16681">MTDLDQLNQKLESLKEAGRRVEQQMSGLGEMKEQLGGIEVRTASDDRSITVVAGPGGVTDIQLNQDALRRSPSQLSGAIMTTLREAVAEAARQQADVVQEFLPDSDVRERVLRTQQEMQDPTSTSTRTAPPPVVDDLDDEMPDSFLDGGRDR</sequence>
<organism evidence="2 3">
    <name type="scientific">Saccharopolyspora montiporae</name>
    <dbReference type="NCBI Taxonomy" id="2781240"/>
    <lineage>
        <taxon>Bacteria</taxon>
        <taxon>Bacillati</taxon>
        <taxon>Actinomycetota</taxon>
        <taxon>Actinomycetes</taxon>
        <taxon>Pseudonocardiales</taxon>
        <taxon>Pseudonocardiaceae</taxon>
        <taxon>Saccharopolyspora</taxon>
    </lineage>
</organism>
<dbReference type="InterPro" id="IPR036894">
    <property type="entry name" value="YbaB-like_sf"/>
</dbReference>
<protein>
    <submittedName>
        <fullName evidence="2">YbaB/EbfC family nucleoid-associated protein</fullName>
    </submittedName>
</protein>
<dbReference type="InterPro" id="IPR004401">
    <property type="entry name" value="YbaB/EbfC"/>
</dbReference>
<gene>
    <name evidence="2" type="ORF">IQ251_11000</name>
</gene>
<dbReference type="Pfam" id="PF02575">
    <property type="entry name" value="YbaB_DNA_bd"/>
    <property type="match status" value="1"/>
</dbReference>
<name>A0A929BCF5_9PSEU</name>
<evidence type="ECO:0000313" key="2">
    <source>
        <dbReference type="EMBL" id="MBE9374967.1"/>
    </source>
</evidence>
<comment type="caution">
    <text evidence="2">The sequence shown here is derived from an EMBL/GenBank/DDBJ whole genome shotgun (WGS) entry which is preliminary data.</text>
</comment>
<keyword evidence="3" id="KW-1185">Reference proteome</keyword>
<dbReference type="AlphaFoldDB" id="A0A929BCF5"/>
<dbReference type="RefSeq" id="WP_193928419.1">
    <property type="nucleotide sequence ID" value="NZ_JADEYC010000018.1"/>
</dbReference>
<accession>A0A929BCF5</accession>
<reference evidence="2" key="1">
    <citation type="submission" date="2020-10" db="EMBL/GenBank/DDBJ databases">
        <title>Diversity and distribution of actinomycetes associated with coral in the coast of Hainan.</title>
        <authorList>
            <person name="Li F."/>
        </authorList>
    </citation>
    <scope>NUCLEOTIDE SEQUENCE</scope>
    <source>
        <strain evidence="2">HNM0983</strain>
    </source>
</reference>
<dbReference type="EMBL" id="JADEYC010000018">
    <property type="protein sequence ID" value="MBE9374967.1"/>
    <property type="molecule type" value="Genomic_DNA"/>
</dbReference>
<proteinExistence type="predicted"/>
<feature type="region of interest" description="Disordered" evidence="1">
    <location>
        <begin position="110"/>
        <end position="152"/>
    </location>
</feature>
<dbReference type="GO" id="GO:0003677">
    <property type="term" value="F:DNA binding"/>
    <property type="evidence" value="ECO:0007669"/>
    <property type="project" value="InterPro"/>
</dbReference>
<dbReference type="SUPFAM" id="SSF82607">
    <property type="entry name" value="YbaB-like"/>
    <property type="match status" value="1"/>
</dbReference>
<dbReference type="Proteomes" id="UP000598360">
    <property type="component" value="Unassembled WGS sequence"/>
</dbReference>
<evidence type="ECO:0000313" key="3">
    <source>
        <dbReference type="Proteomes" id="UP000598360"/>
    </source>
</evidence>